<dbReference type="CDD" id="cd04725">
    <property type="entry name" value="OMP_decarboxylase_like"/>
    <property type="match status" value="1"/>
</dbReference>
<dbReference type="InterPro" id="IPR001754">
    <property type="entry name" value="OMPdeCOase_dom"/>
</dbReference>
<reference evidence="14 15" key="1">
    <citation type="journal article" date="2018" name="Syst. Appl. Microbiol.">
        <title>Abditibacterium utsteinense sp. nov., the first cultivated member of candidate phylum FBP, isolated from ice-free Antarctic soil samples.</title>
        <authorList>
            <person name="Tahon G."/>
            <person name="Tytgat B."/>
            <person name="Lebbe L."/>
            <person name="Carlier A."/>
            <person name="Willems A."/>
        </authorList>
    </citation>
    <scope>NUCLEOTIDE SEQUENCE [LARGE SCALE GENOMIC DNA]</scope>
    <source>
        <strain evidence="14 15">LMG 29911</strain>
    </source>
</reference>
<dbReference type="Proteomes" id="UP000237684">
    <property type="component" value="Unassembled WGS sequence"/>
</dbReference>
<name>A0A2S8SSE8_9BACT</name>
<dbReference type="FunCoup" id="A0A2S8SSE8">
    <property type="interactions" value="178"/>
</dbReference>
<comment type="pathway">
    <text evidence="2 9 12">Pyrimidine metabolism; UMP biosynthesis via de novo pathway; UMP from orotate: step 2/2.</text>
</comment>
<dbReference type="EC" id="4.1.1.23" evidence="9"/>
<comment type="function">
    <text evidence="1 9">Catalyzes the decarboxylation of orotidine 5'-monophosphate (OMP) to uridine 5'-monophosphate (UMP).</text>
</comment>
<dbReference type="EMBL" id="NIGF01000009">
    <property type="protein sequence ID" value="PQV63733.1"/>
    <property type="molecule type" value="Genomic_DNA"/>
</dbReference>
<evidence type="ECO:0000256" key="12">
    <source>
        <dbReference type="RuleBase" id="RU000512"/>
    </source>
</evidence>
<dbReference type="Pfam" id="PF00215">
    <property type="entry name" value="OMPdecase"/>
    <property type="match status" value="1"/>
</dbReference>
<feature type="active site" description="For OMPdecase activity" evidence="10">
    <location>
        <position position="62"/>
    </location>
</feature>
<dbReference type="Gene3D" id="3.20.20.70">
    <property type="entry name" value="Aldolase class I"/>
    <property type="match status" value="1"/>
</dbReference>
<keyword evidence="5 9" id="KW-0665">Pyrimidine biosynthesis</keyword>
<evidence type="ECO:0000259" key="13">
    <source>
        <dbReference type="SMART" id="SM00934"/>
    </source>
</evidence>
<evidence type="ECO:0000313" key="14">
    <source>
        <dbReference type="EMBL" id="PQV63733.1"/>
    </source>
</evidence>
<dbReference type="OrthoDB" id="9806203at2"/>
<feature type="binding site" evidence="9 11">
    <location>
        <position position="209"/>
    </location>
    <ligand>
        <name>substrate</name>
    </ligand>
</feature>
<dbReference type="UniPathway" id="UPA00070">
    <property type="reaction ID" value="UER00120"/>
</dbReference>
<dbReference type="InterPro" id="IPR047596">
    <property type="entry name" value="OMPdecase_bac"/>
</dbReference>
<feature type="active site" description="For OMPdecase activity" evidence="10">
    <location>
        <position position="60"/>
    </location>
</feature>
<comment type="subunit">
    <text evidence="3 9">Homodimer.</text>
</comment>
<comment type="catalytic activity">
    <reaction evidence="7 9 12">
        <text>orotidine 5'-phosphate + H(+) = UMP + CO2</text>
        <dbReference type="Rhea" id="RHEA:11596"/>
        <dbReference type="ChEBI" id="CHEBI:15378"/>
        <dbReference type="ChEBI" id="CHEBI:16526"/>
        <dbReference type="ChEBI" id="CHEBI:57538"/>
        <dbReference type="ChEBI" id="CHEBI:57865"/>
        <dbReference type="EC" id="4.1.1.23"/>
    </reaction>
</comment>
<evidence type="ECO:0000313" key="15">
    <source>
        <dbReference type="Proteomes" id="UP000237684"/>
    </source>
</evidence>
<dbReference type="PANTHER" id="PTHR32119">
    <property type="entry name" value="OROTIDINE 5'-PHOSPHATE DECARBOXYLASE"/>
    <property type="match status" value="1"/>
</dbReference>
<evidence type="ECO:0000256" key="9">
    <source>
        <dbReference type="HAMAP-Rule" id="MF_01200"/>
    </source>
</evidence>
<feature type="active site" description="For OMPdecase activity" evidence="10">
    <location>
        <position position="65"/>
    </location>
</feature>
<dbReference type="NCBIfam" id="TIGR01740">
    <property type="entry name" value="pyrF"/>
    <property type="match status" value="1"/>
</dbReference>
<feature type="binding site" evidence="9 11">
    <location>
        <position position="13"/>
    </location>
    <ligand>
        <name>substrate</name>
    </ligand>
</feature>
<dbReference type="SMART" id="SM00934">
    <property type="entry name" value="OMPdecase"/>
    <property type="match status" value="1"/>
</dbReference>
<evidence type="ECO:0000256" key="5">
    <source>
        <dbReference type="ARBA" id="ARBA00022975"/>
    </source>
</evidence>
<dbReference type="InParanoid" id="A0A2S8SSE8"/>
<dbReference type="InterPro" id="IPR013785">
    <property type="entry name" value="Aldolase_TIM"/>
</dbReference>
<feature type="binding site" evidence="9 11">
    <location>
        <position position="189"/>
    </location>
    <ligand>
        <name>substrate</name>
    </ligand>
</feature>
<feature type="binding site" evidence="9 11">
    <location>
        <position position="35"/>
    </location>
    <ligand>
        <name>substrate</name>
    </ligand>
</feature>
<feature type="binding site" evidence="9">
    <location>
        <begin position="60"/>
        <end position="69"/>
    </location>
    <ligand>
        <name>substrate</name>
    </ligand>
</feature>
<dbReference type="InterPro" id="IPR014732">
    <property type="entry name" value="OMPdecase"/>
</dbReference>
<evidence type="ECO:0000256" key="4">
    <source>
        <dbReference type="ARBA" id="ARBA00022793"/>
    </source>
</evidence>
<dbReference type="GO" id="GO:0044205">
    <property type="term" value="P:'de novo' UMP biosynthetic process"/>
    <property type="evidence" value="ECO:0007669"/>
    <property type="project" value="UniProtKB-UniRule"/>
</dbReference>
<feature type="binding site" evidence="9 11">
    <location>
        <position position="180"/>
    </location>
    <ligand>
        <name>substrate</name>
    </ligand>
</feature>
<keyword evidence="4 9" id="KW-0210">Decarboxylase</keyword>
<dbReference type="HAMAP" id="MF_01200_B">
    <property type="entry name" value="OMPdecase_type1_B"/>
    <property type="match status" value="1"/>
</dbReference>
<feature type="active site" description="Proton donor" evidence="9">
    <location>
        <position position="62"/>
    </location>
</feature>
<accession>A0A2S8SSE8</accession>
<comment type="caution">
    <text evidence="14">The sequence shown here is derived from an EMBL/GenBank/DDBJ whole genome shotgun (WGS) entry which is preliminary data.</text>
</comment>
<dbReference type="GO" id="GO:0004590">
    <property type="term" value="F:orotidine-5'-phosphate decarboxylase activity"/>
    <property type="evidence" value="ECO:0007669"/>
    <property type="project" value="UniProtKB-UniRule"/>
</dbReference>
<dbReference type="GO" id="GO:0006207">
    <property type="term" value="P:'de novo' pyrimidine nucleobase biosynthetic process"/>
    <property type="evidence" value="ECO:0007669"/>
    <property type="project" value="InterPro"/>
</dbReference>
<evidence type="ECO:0000256" key="1">
    <source>
        <dbReference type="ARBA" id="ARBA00002356"/>
    </source>
</evidence>
<feature type="binding site" evidence="9 11">
    <location>
        <position position="210"/>
    </location>
    <ligand>
        <name>substrate</name>
    </ligand>
</feature>
<evidence type="ECO:0000256" key="6">
    <source>
        <dbReference type="ARBA" id="ARBA00023239"/>
    </source>
</evidence>
<evidence type="ECO:0000256" key="7">
    <source>
        <dbReference type="ARBA" id="ARBA00049157"/>
    </source>
</evidence>
<dbReference type="FunFam" id="3.20.20.70:FF:000015">
    <property type="entry name" value="Orotidine 5'-phosphate decarboxylase"/>
    <property type="match status" value="1"/>
</dbReference>
<evidence type="ECO:0000256" key="8">
    <source>
        <dbReference type="ARBA" id="ARBA00061012"/>
    </source>
</evidence>
<proteinExistence type="inferred from homology"/>
<dbReference type="AlphaFoldDB" id="A0A2S8SSE8"/>
<dbReference type="GO" id="GO:0005829">
    <property type="term" value="C:cytosol"/>
    <property type="evidence" value="ECO:0007669"/>
    <property type="project" value="TreeGrafter"/>
</dbReference>
<sequence>MPSPNQQILVALDVPTREKALDLAQQLEPHVGGFKVGLELFCACGPQIIEEIGPARTFLDLKYHDIPNTVAAVSRVAARLGTMIFNVHCLGGFEMMRAASDAAKNENPDAKVIGVTILTSHDSASLQNIGINESPRQAVLRMAELAQKAGLDGIVCSALEILPVRAHCGDDFLLVTPGIRPKNSGFGDQKRVLTPAEAIKAGADYLVIGRPITGAGDPVAAAQKLFD</sequence>
<dbReference type="SUPFAM" id="SSF51366">
    <property type="entry name" value="Ribulose-phoshate binding barrel"/>
    <property type="match status" value="1"/>
</dbReference>
<evidence type="ECO:0000256" key="11">
    <source>
        <dbReference type="PIRSR" id="PIRSR614732-2"/>
    </source>
</evidence>
<feature type="binding site" evidence="9 11">
    <location>
        <position position="119"/>
    </location>
    <ligand>
        <name>substrate</name>
    </ligand>
</feature>
<dbReference type="PANTHER" id="PTHR32119:SF2">
    <property type="entry name" value="OROTIDINE 5'-PHOSPHATE DECARBOXYLASE"/>
    <property type="match status" value="1"/>
</dbReference>
<feature type="domain" description="Orotidine 5'-phosphate decarboxylase" evidence="13">
    <location>
        <begin position="7"/>
        <end position="225"/>
    </location>
</feature>
<evidence type="ECO:0000256" key="10">
    <source>
        <dbReference type="PIRSR" id="PIRSR614732-1"/>
    </source>
</evidence>
<dbReference type="RefSeq" id="WP_105483894.1">
    <property type="nucleotide sequence ID" value="NZ_NIGF01000009.1"/>
</dbReference>
<dbReference type="InterPro" id="IPR011060">
    <property type="entry name" value="RibuloseP-bd_barrel"/>
</dbReference>
<keyword evidence="6 9" id="KW-0456">Lyase</keyword>
<organism evidence="14 15">
    <name type="scientific">Abditibacterium utsteinense</name>
    <dbReference type="NCBI Taxonomy" id="1960156"/>
    <lineage>
        <taxon>Bacteria</taxon>
        <taxon>Pseudomonadati</taxon>
        <taxon>Abditibacteriota</taxon>
        <taxon>Abditibacteriia</taxon>
        <taxon>Abditibacteriales</taxon>
        <taxon>Abditibacteriaceae</taxon>
        <taxon>Abditibacterium</taxon>
    </lineage>
</organism>
<evidence type="ECO:0000256" key="3">
    <source>
        <dbReference type="ARBA" id="ARBA00011738"/>
    </source>
</evidence>
<evidence type="ECO:0000256" key="2">
    <source>
        <dbReference type="ARBA" id="ARBA00004861"/>
    </source>
</evidence>
<gene>
    <name evidence="9" type="primary">pyrF</name>
    <name evidence="14" type="ORF">B1R32_10973</name>
</gene>
<dbReference type="NCBIfam" id="NF001273">
    <property type="entry name" value="PRK00230.1"/>
    <property type="match status" value="1"/>
</dbReference>
<comment type="similarity">
    <text evidence="8 9">Belongs to the OMP decarboxylase family. Type 1 subfamily.</text>
</comment>
<dbReference type="InterPro" id="IPR018089">
    <property type="entry name" value="OMPdecase_AS"/>
</dbReference>
<keyword evidence="15" id="KW-1185">Reference proteome</keyword>
<dbReference type="PROSITE" id="PS00156">
    <property type="entry name" value="OMPDECASE"/>
    <property type="match status" value="1"/>
</dbReference>
<protein>
    <recommendedName>
        <fullName evidence="9">Orotidine 5'-phosphate decarboxylase</fullName>
        <ecNumber evidence="9">4.1.1.23</ecNumber>
    </recommendedName>
    <alternativeName>
        <fullName evidence="9">OMP decarboxylase</fullName>
        <shortName evidence="9">OMPDCase</shortName>
        <shortName evidence="9">OMPdecase</shortName>
    </alternativeName>
</protein>